<accession>A0A974XN97</accession>
<evidence type="ECO:0000256" key="1">
    <source>
        <dbReference type="SAM" id="SignalP"/>
    </source>
</evidence>
<proteinExistence type="predicted"/>
<reference evidence="3 4" key="1">
    <citation type="submission" date="2021-03" db="EMBL/GenBank/DDBJ databases">
        <title>Novel species identification of genus Shewanella.</title>
        <authorList>
            <person name="Liu G."/>
            <person name="Zhang Q."/>
        </authorList>
    </citation>
    <scope>NUCLEOTIDE SEQUENCE [LARGE SCALE GENOMIC DNA]</scope>
    <source>
        <strain evidence="3 4">FJAT-53726</strain>
    </source>
</reference>
<feature type="domain" description="Lipid/polyisoprenoid-binding YceI-like" evidence="2">
    <location>
        <begin position="26"/>
        <end position="195"/>
    </location>
</feature>
<evidence type="ECO:0000259" key="2">
    <source>
        <dbReference type="SMART" id="SM00867"/>
    </source>
</evidence>
<dbReference type="RefSeq" id="WP_207326032.1">
    <property type="nucleotide sequence ID" value="NZ_CP071504.1"/>
</dbReference>
<dbReference type="KEGG" id="scyp:JYB88_07775"/>
<dbReference type="SMART" id="SM00867">
    <property type="entry name" value="YceI"/>
    <property type="match status" value="1"/>
</dbReference>
<keyword evidence="4" id="KW-1185">Reference proteome</keyword>
<feature type="chain" id="PRO_5037478482" evidence="1">
    <location>
        <begin position="25"/>
        <end position="196"/>
    </location>
</feature>
<feature type="signal peptide" evidence="1">
    <location>
        <begin position="1"/>
        <end position="24"/>
    </location>
</feature>
<protein>
    <submittedName>
        <fullName evidence="3">YceI family protein</fullName>
    </submittedName>
</protein>
<dbReference type="PIRSF" id="PIRSF029811">
    <property type="entry name" value="UCP029811"/>
    <property type="match status" value="1"/>
</dbReference>
<dbReference type="Proteomes" id="UP000663281">
    <property type="component" value="Chromosome"/>
</dbReference>
<dbReference type="InterPro" id="IPR007372">
    <property type="entry name" value="Lipid/polyisoprenoid-bd_YceI"/>
</dbReference>
<evidence type="ECO:0000313" key="3">
    <source>
        <dbReference type="EMBL" id="QSX31504.1"/>
    </source>
</evidence>
<dbReference type="Pfam" id="PF04264">
    <property type="entry name" value="YceI"/>
    <property type="match status" value="1"/>
</dbReference>
<name>A0A974XN97_9GAMM</name>
<gene>
    <name evidence="3" type="ORF">JYB88_07775</name>
</gene>
<dbReference type="InterPro" id="IPR027016">
    <property type="entry name" value="UCP029811"/>
</dbReference>
<evidence type="ECO:0000313" key="4">
    <source>
        <dbReference type="Proteomes" id="UP000663281"/>
    </source>
</evidence>
<dbReference type="InterPro" id="IPR036761">
    <property type="entry name" value="TTHA0802/YceI-like_sf"/>
</dbReference>
<keyword evidence="1" id="KW-0732">Signal</keyword>
<dbReference type="Gene3D" id="2.40.128.110">
    <property type="entry name" value="Lipid/polyisoprenoid-binding, YceI-like"/>
    <property type="match status" value="1"/>
</dbReference>
<sequence>MKATLTALLLATGTSLITMASAQATPWHSVQDKSVISFVSIKKGDVAEVHDFGEFKAQLDDKGQFELEIALSSVRTGVEQRDERMKSMLFEVAQFPTVLLKAKVDTGEIDDLAVGAVKMLTLDAELSMHGMQANKKITLALAKLSDSRIIASSSAPVIVNGDEFGFAGGIEKLRQVAGLSAISLAVPVNFVLTLEK</sequence>
<organism evidence="3 4">
    <name type="scientific">Shewanella cyperi</name>
    <dbReference type="NCBI Taxonomy" id="2814292"/>
    <lineage>
        <taxon>Bacteria</taxon>
        <taxon>Pseudomonadati</taxon>
        <taxon>Pseudomonadota</taxon>
        <taxon>Gammaproteobacteria</taxon>
        <taxon>Alteromonadales</taxon>
        <taxon>Shewanellaceae</taxon>
        <taxon>Shewanella</taxon>
    </lineage>
</organism>
<dbReference type="EMBL" id="CP071504">
    <property type="protein sequence ID" value="QSX31504.1"/>
    <property type="molecule type" value="Genomic_DNA"/>
</dbReference>
<dbReference type="SUPFAM" id="SSF101874">
    <property type="entry name" value="YceI-like"/>
    <property type="match status" value="1"/>
</dbReference>
<dbReference type="AlphaFoldDB" id="A0A974XN97"/>